<dbReference type="GO" id="GO:0005829">
    <property type="term" value="C:cytosol"/>
    <property type="evidence" value="ECO:0007669"/>
    <property type="project" value="TreeGrafter"/>
</dbReference>
<dbReference type="Proteomes" id="UP000007881">
    <property type="component" value="Chromosome"/>
</dbReference>
<evidence type="ECO:0000259" key="8">
    <source>
        <dbReference type="Pfam" id="PF00479"/>
    </source>
</evidence>
<reference evidence="10 11" key="1">
    <citation type="submission" date="2012-02" db="EMBL/GenBank/DDBJ databases">
        <title>Complete genome sequence of Phycisphaera mikurensis NBRC 102666.</title>
        <authorList>
            <person name="Ankai A."/>
            <person name="Hosoyama A."/>
            <person name="Terui Y."/>
            <person name="Sekine M."/>
            <person name="Fukai R."/>
            <person name="Kato Y."/>
            <person name="Nakamura S."/>
            <person name="Yamada-Narita S."/>
            <person name="Kawakoshi A."/>
            <person name="Fukunaga Y."/>
            <person name="Yamazaki S."/>
            <person name="Fujita N."/>
        </authorList>
    </citation>
    <scope>NUCLEOTIDE SEQUENCE [LARGE SCALE GENOMIC DNA]</scope>
    <source>
        <strain evidence="11">NBRC 102666 / KCTC 22515 / FYK2301M01</strain>
    </source>
</reference>
<gene>
    <name evidence="7 10" type="primary">zwf</name>
    <name evidence="10" type="ordered locus">PSMK_24920</name>
</gene>
<comment type="caution">
    <text evidence="7">Lacks conserved residue(s) required for the propagation of feature annotation.</text>
</comment>
<keyword evidence="5 7" id="KW-0560">Oxidoreductase</keyword>
<evidence type="ECO:0000256" key="4">
    <source>
        <dbReference type="ARBA" id="ARBA00022857"/>
    </source>
</evidence>
<keyword evidence="11" id="KW-1185">Reference proteome</keyword>
<feature type="domain" description="Glucose-6-phosphate dehydrogenase NAD-binding" evidence="8">
    <location>
        <begin position="17"/>
        <end position="205"/>
    </location>
</feature>
<dbReference type="OrthoDB" id="9802739at2"/>
<evidence type="ECO:0000256" key="7">
    <source>
        <dbReference type="HAMAP-Rule" id="MF_00966"/>
    </source>
</evidence>
<sequence>MPPTAHATPPEDSLILIFGASGDLTKRKLIPALFELWKNGQAPENFAILGVSRSRYTDDEYRDACGNFDGNDLASDPRWAEFRDLVHYEASDATAAEGWPSIKQRIRTLSEAHRTGQNLLFYLSLAPQFFEPVIVNIGNNGLVTEGKKYCTIDTQRPPWQRIVIEKPFGSDPGSAAHLNRVLAQVFDEDAIYRIDHYLGKELVQNLMVLRFANSLFEPIWNHRYIDHVQITASETVGVEGRGAYYDSPSGGAMRDMVQSHLLQVASIVAMEPPITLDAEDVRTEKVKVFKALRVPRAEDVPEIAVRGQYGEGSVKGERYPAYRSEEGTDPGSQTDTFAAVKFHVDTWRWGNTPFYLRSGKAMAQKKTEIVIYLKPTPHALFREQAMRARPNQIVISVQPNPGIRLRFEGKKPGIGLNIKDVVMDFDYEESWRASPPDGYASLLFDCLRGDQTNYKHRDEIQSSWNACQPILDYWDENPAEDLPNYNAGTWGPSAADVMMAKDGRYWRND</sequence>
<protein>
    <recommendedName>
        <fullName evidence="7">Glucose-6-phosphate 1-dehydrogenase</fullName>
        <shortName evidence="7">G6PD</shortName>
        <ecNumber evidence="7">1.1.1.49</ecNumber>
    </recommendedName>
</protein>
<dbReference type="EMBL" id="AP012338">
    <property type="protein sequence ID" value="BAM04651.1"/>
    <property type="molecule type" value="Genomic_DNA"/>
</dbReference>
<evidence type="ECO:0000256" key="5">
    <source>
        <dbReference type="ARBA" id="ARBA00023002"/>
    </source>
</evidence>
<dbReference type="UniPathway" id="UPA00115">
    <property type="reaction ID" value="UER00408"/>
</dbReference>
<dbReference type="eggNOG" id="COG0364">
    <property type="taxonomic scope" value="Bacteria"/>
</dbReference>
<feature type="binding site" evidence="7">
    <location>
        <position position="234"/>
    </location>
    <ligand>
        <name>substrate</name>
    </ligand>
</feature>
<dbReference type="NCBIfam" id="TIGR00871">
    <property type="entry name" value="zwf"/>
    <property type="match status" value="1"/>
</dbReference>
<dbReference type="GO" id="GO:0050661">
    <property type="term" value="F:NADP binding"/>
    <property type="evidence" value="ECO:0007669"/>
    <property type="project" value="UniProtKB-UniRule"/>
</dbReference>
<dbReference type="SUPFAM" id="SSF51735">
    <property type="entry name" value="NAD(P)-binding Rossmann-fold domains"/>
    <property type="match status" value="1"/>
</dbReference>
<evidence type="ECO:0000256" key="6">
    <source>
        <dbReference type="ARBA" id="ARBA00023277"/>
    </source>
</evidence>
<dbReference type="PATRIC" id="fig|1142394.8.peg.2573"/>
<dbReference type="STRING" id="1142394.PSMK_24920"/>
<dbReference type="PRINTS" id="PR00079">
    <property type="entry name" value="G6PDHDRGNASE"/>
</dbReference>
<feature type="binding site" evidence="7">
    <location>
        <begin position="19"/>
        <end position="26"/>
    </location>
    <ligand>
        <name>NADP(+)</name>
        <dbReference type="ChEBI" id="CHEBI:58349"/>
    </ligand>
</feature>
<dbReference type="SUPFAM" id="SSF55347">
    <property type="entry name" value="Glyceraldehyde-3-phosphate dehydrogenase-like, C-terminal domain"/>
    <property type="match status" value="1"/>
</dbReference>
<dbReference type="Pfam" id="PF00479">
    <property type="entry name" value="G6PD_N"/>
    <property type="match status" value="1"/>
</dbReference>
<dbReference type="Gene3D" id="3.30.360.10">
    <property type="entry name" value="Dihydrodipicolinate Reductase, domain 2"/>
    <property type="match status" value="1"/>
</dbReference>
<evidence type="ECO:0000256" key="3">
    <source>
        <dbReference type="ARBA" id="ARBA00022526"/>
    </source>
</evidence>
<organism evidence="10 11">
    <name type="scientific">Phycisphaera mikurensis (strain NBRC 102666 / KCTC 22515 / FYK2301M01)</name>
    <dbReference type="NCBI Taxonomy" id="1142394"/>
    <lineage>
        <taxon>Bacteria</taxon>
        <taxon>Pseudomonadati</taxon>
        <taxon>Planctomycetota</taxon>
        <taxon>Phycisphaerae</taxon>
        <taxon>Phycisphaerales</taxon>
        <taxon>Phycisphaeraceae</taxon>
        <taxon>Phycisphaera</taxon>
    </lineage>
</organism>
<dbReference type="PANTHER" id="PTHR23429">
    <property type="entry name" value="GLUCOSE-6-PHOSPHATE 1-DEHYDROGENASE G6PD"/>
    <property type="match status" value="1"/>
</dbReference>
<feature type="binding site" evidence="7">
    <location>
        <position position="200"/>
    </location>
    <ligand>
        <name>substrate</name>
    </ligand>
</feature>
<comment type="catalytic activity">
    <reaction evidence="7">
        <text>D-glucose 6-phosphate + NADP(+) = 6-phospho-D-glucono-1,5-lactone + NADPH + H(+)</text>
        <dbReference type="Rhea" id="RHEA:15841"/>
        <dbReference type="ChEBI" id="CHEBI:15378"/>
        <dbReference type="ChEBI" id="CHEBI:57783"/>
        <dbReference type="ChEBI" id="CHEBI:57955"/>
        <dbReference type="ChEBI" id="CHEBI:58349"/>
        <dbReference type="ChEBI" id="CHEBI:61548"/>
        <dbReference type="EC" id="1.1.1.49"/>
    </reaction>
</comment>
<dbReference type="PANTHER" id="PTHR23429:SF0">
    <property type="entry name" value="GLUCOSE-6-PHOSPHATE 1-DEHYDROGENASE"/>
    <property type="match status" value="1"/>
</dbReference>
<feature type="binding site" evidence="7">
    <location>
        <position position="196"/>
    </location>
    <ligand>
        <name>substrate</name>
    </ligand>
</feature>
<dbReference type="GO" id="GO:0009051">
    <property type="term" value="P:pentose-phosphate shunt, oxidative branch"/>
    <property type="evidence" value="ECO:0007669"/>
    <property type="project" value="TreeGrafter"/>
</dbReference>
<evidence type="ECO:0000313" key="10">
    <source>
        <dbReference type="EMBL" id="BAM04651.1"/>
    </source>
</evidence>
<dbReference type="PIRSF" id="PIRSF000110">
    <property type="entry name" value="G6PD"/>
    <property type="match status" value="1"/>
</dbReference>
<comment type="similarity">
    <text evidence="2 7">Belongs to the glucose-6-phosphate dehydrogenase family.</text>
</comment>
<keyword evidence="3 7" id="KW-0313">Glucose metabolism</keyword>
<proteinExistence type="inferred from homology"/>
<dbReference type="EC" id="1.1.1.49" evidence="7"/>
<dbReference type="HAMAP" id="MF_00966">
    <property type="entry name" value="G6PD"/>
    <property type="match status" value="1"/>
</dbReference>
<feature type="active site" description="Proton acceptor" evidence="7">
    <location>
        <position position="260"/>
    </location>
</feature>
<feature type="domain" description="Glucose-6-phosphate dehydrogenase C-terminal" evidence="9">
    <location>
        <begin position="207"/>
        <end position="507"/>
    </location>
</feature>
<feature type="binding site" evidence="7">
    <location>
        <position position="255"/>
    </location>
    <ligand>
        <name>substrate</name>
    </ligand>
</feature>
<feature type="binding site" evidence="7">
    <location>
        <position position="53"/>
    </location>
    <ligand>
        <name>NADP(+)</name>
        <dbReference type="ChEBI" id="CHEBI:58349"/>
    </ligand>
</feature>
<comment type="function">
    <text evidence="7">Catalyzes the oxidation of glucose 6-phosphate to 6-phosphogluconolactone.</text>
</comment>
<dbReference type="InterPro" id="IPR036291">
    <property type="entry name" value="NAD(P)-bd_dom_sf"/>
</dbReference>
<evidence type="ECO:0000259" key="9">
    <source>
        <dbReference type="Pfam" id="PF02781"/>
    </source>
</evidence>
<dbReference type="InterPro" id="IPR019796">
    <property type="entry name" value="G6P_DH_AS"/>
</dbReference>
<dbReference type="InterPro" id="IPR022675">
    <property type="entry name" value="G6P_DH_C"/>
</dbReference>
<dbReference type="InterPro" id="IPR001282">
    <property type="entry name" value="G6P_DH"/>
</dbReference>
<feature type="binding site" evidence="7">
    <location>
        <position position="166"/>
    </location>
    <ligand>
        <name>NADP(+)</name>
        <dbReference type="ChEBI" id="CHEBI:58349"/>
    </ligand>
</feature>
<dbReference type="InterPro" id="IPR022674">
    <property type="entry name" value="G6P_DH_NAD-bd"/>
</dbReference>
<name>I0IHB3_PHYMF</name>
<comment type="pathway">
    <text evidence="1 7">Carbohydrate degradation; pentose phosphate pathway; D-ribulose 5-phosphate from D-glucose 6-phosphate (oxidative stage): step 1/3.</text>
</comment>
<accession>I0IHB3</accession>
<dbReference type="HOGENOM" id="CLU_013524_5_0_0"/>
<keyword evidence="6 7" id="KW-0119">Carbohydrate metabolism</keyword>
<dbReference type="GO" id="GO:0006006">
    <property type="term" value="P:glucose metabolic process"/>
    <property type="evidence" value="ECO:0007669"/>
    <property type="project" value="UniProtKB-KW"/>
</dbReference>
<evidence type="ECO:0000256" key="2">
    <source>
        <dbReference type="ARBA" id="ARBA00009975"/>
    </source>
</evidence>
<dbReference type="Gene3D" id="3.40.50.720">
    <property type="entry name" value="NAD(P)-binding Rossmann-like Domain"/>
    <property type="match status" value="1"/>
</dbReference>
<dbReference type="PROSITE" id="PS00069">
    <property type="entry name" value="G6P_DEHYDROGENASE"/>
    <property type="match status" value="1"/>
</dbReference>
<evidence type="ECO:0000256" key="1">
    <source>
        <dbReference type="ARBA" id="ARBA00004937"/>
    </source>
</evidence>
<dbReference type="Pfam" id="PF02781">
    <property type="entry name" value="G6PD_C"/>
    <property type="match status" value="1"/>
</dbReference>
<dbReference type="GO" id="GO:0004345">
    <property type="term" value="F:glucose-6-phosphate dehydrogenase activity"/>
    <property type="evidence" value="ECO:0007669"/>
    <property type="project" value="UniProtKB-UniRule"/>
</dbReference>
<dbReference type="RefSeq" id="WP_014437864.1">
    <property type="nucleotide sequence ID" value="NC_017080.1"/>
</dbReference>
<feature type="binding site" evidence="7">
    <location>
        <position position="360"/>
    </location>
    <ligand>
        <name>substrate</name>
    </ligand>
</feature>
<keyword evidence="4 7" id="KW-0521">NADP</keyword>
<evidence type="ECO:0000313" key="11">
    <source>
        <dbReference type="Proteomes" id="UP000007881"/>
    </source>
</evidence>
<feature type="binding site" evidence="7">
    <location>
        <position position="365"/>
    </location>
    <ligand>
        <name>substrate</name>
    </ligand>
</feature>
<dbReference type="AlphaFoldDB" id="I0IHB3"/>
<dbReference type="KEGG" id="phm:PSMK_24920"/>